<evidence type="ECO:0000313" key="3">
    <source>
        <dbReference type="EMBL" id="KAK2032569.1"/>
    </source>
</evidence>
<dbReference type="Proteomes" id="UP001232148">
    <property type="component" value="Unassembled WGS sequence"/>
</dbReference>
<gene>
    <name evidence="3" type="ORF">LX32DRAFT_180258</name>
</gene>
<dbReference type="EMBL" id="MU842829">
    <property type="protein sequence ID" value="KAK2032569.1"/>
    <property type="molecule type" value="Genomic_DNA"/>
</dbReference>
<keyword evidence="2" id="KW-0812">Transmembrane</keyword>
<organism evidence="3 4">
    <name type="scientific">Colletotrichum zoysiae</name>
    <dbReference type="NCBI Taxonomy" id="1216348"/>
    <lineage>
        <taxon>Eukaryota</taxon>
        <taxon>Fungi</taxon>
        <taxon>Dikarya</taxon>
        <taxon>Ascomycota</taxon>
        <taxon>Pezizomycotina</taxon>
        <taxon>Sordariomycetes</taxon>
        <taxon>Hypocreomycetidae</taxon>
        <taxon>Glomerellales</taxon>
        <taxon>Glomerellaceae</taxon>
        <taxon>Colletotrichum</taxon>
        <taxon>Colletotrichum graminicola species complex</taxon>
    </lineage>
</organism>
<evidence type="ECO:0000256" key="1">
    <source>
        <dbReference type="SAM" id="MobiDB-lite"/>
    </source>
</evidence>
<accession>A0AAD9HRG9</accession>
<keyword evidence="2" id="KW-1133">Transmembrane helix</keyword>
<keyword evidence="4" id="KW-1185">Reference proteome</keyword>
<proteinExistence type="predicted"/>
<feature type="compositionally biased region" description="Low complexity" evidence="1">
    <location>
        <begin position="39"/>
        <end position="56"/>
    </location>
</feature>
<sequence>MFKDAGRPPTLSHVSHRHHRFWVGTTFCDVPRPPPRPRPSQLSHHPSSPSHEPSAPWTKPDAVTNDPGFRETDRRALHLVWSGSPPSLIHLLPLFSQSLSLSPAVVCQLNIPPRDCNVLPWKKLWARRYIVHVLPATWFLFFSSPFLFSLFLNLSADADGPDT</sequence>
<feature type="transmembrane region" description="Helical" evidence="2">
    <location>
        <begin position="129"/>
        <end position="152"/>
    </location>
</feature>
<name>A0AAD9HRG9_9PEZI</name>
<evidence type="ECO:0000256" key="2">
    <source>
        <dbReference type="SAM" id="Phobius"/>
    </source>
</evidence>
<reference evidence="3" key="1">
    <citation type="submission" date="2021-06" db="EMBL/GenBank/DDBJ databases">
        <title>Comparative genomics, transcriptomics and evolutionary studies reveal genomic signatures of adaptation to plant cell wall in hemibiotrophic fungi.</title>
        <authorList>
            <consortium name="DOE Joint Genome Institute"/>
            <person name="Baroncelli R."/>
            <person name="Diaz J.F."/>
            <person name="Benocci T."/>
            <person name="Peng M."/>
            <person name="Battaglia E."/>
            <person name="Haridas S."/>
            <person name="Andreopoulos W."/>
            <person name="Labutti K."/>
            <person name="Pangilinan J."/>
            <person name="Floch G.L."/>
            <person name="Makela M.R."/>
            <person name="Henrissat B."/>
            <person name="Grigoriev I.V."/>
            <person name="Crouch J.A."/>
            <person name="De Vries R.P."/>
            <person name="Sukno S.A."/>
            <person name="Thon M.R."/>
        </authorList>
    </citation>
    <scope>NUCLEOTIDE SEQUENCE</scope>
    <source>
        <strain evidence="3">MAFF235873</strain>
    </source>
</reference>
<dbReference type="AlphaFoldDB" id="A0AAD9HRG9"/>
<feature type="region of interest" description="Disordered" evidence="1">
    <location>
        <begin position="33"/>
        <end position="68"/>
    </location>
</feature>
<protein>
    <submittedName>
        <fullName evidence="3">Uncharacterized protein</fullName>
    </submittedName>
</protein>
<evidence type="ECO:0000313" key="4">
    <source>
        <dbReference type="Proteomes" id="UP001232148"/>
    </source>
</evidence>
<comment type="caution">
    <text evidence="3">The sequence shown here is derived from an EMBL/GenBank/DDBJ whole genome shotgun (WGS) entry which is preliminary data.</text>
</comment>
<keyword evidence="2" id="KW-0472">Membrane</keyword>